<keyword evidence="5" id="KW-1185">Reference proteome</keyword>
<dbReference type="GO" id="GO:0009251">
    <property type="term" value="P:glucan catabolic process"/>
    <property type="evidence" value="ECO:0007669"/>
    <property type="project" value="TreeGrafter"/>
</dbReference>
<dbReference type="Proteomes" id="UP001303647">
    <property type="component" value="Unassembled WGS sequence"/>
</dbReference>
<reference evidence="4" key="1">
    <citation type="journal article" date="2023" name="Mol. Phylogenet. Evol.">
        <title>Genome-scale phylogeny and comparative genomics of the fungal order Sordariales.</title>
        <authorList>
            <person name="Hensen N."/>
            <person name="Bonometti L."/>
            <person name="Westerberg I."/>
            <person name="Brannstrom I.O."/>
            <person name="Guillou S."/>
            <person name="Cros-Aarteil S."/>
            <person name="Calhoun S."/>
            <person name="Haridas S."/>
            <person name="Kuo A."/>
            <person name="Mondo S."/>
            <person name="Pangilinan J."/>
            <person name="Riley R."/>
            <person name="LaButti K."/>
            <person name="Andreopoulos B."/>
            <person name="Lipzen A."/>
            <person name="Chen C."/>
            <person name="Yan M."/>
            <person name="Daum C."/>
            <person name="Ng V."/>
            <person name="Clum A."/>
            <person name="Steindorff A."/>
            <person name="Ohm R.A."/>
            <person name="Martin F."/>
            <person name="Silar P."/>
            <person name="Natvig D.O."/>
            <person name="Lalanne C."/>
            <person name="Gautier V."/>
            <person name="Ament-Velasquez S.L."/>
            <person name="Kruys A."/>
            <person name="Hutchinson M.I."/>
            <person name="Powell A.J."/>
            <person name="Barry K."/>
            <person name="Miller A.N."/>
            <person name="Grigoriev I.V."/>
            <person name="Debuchy R."/>
            <person name="Gladieux P."/>
            <person name="Hiltunen Thoren M."/>
            <person name="Johannesson H."/>
        </authorList>
    </citation>
    <scope>NUCLEOTIDE SEQUENCE</scope>
    <source>
        <strain evidence="4">CBS 359.72</strain>
    </source>
</reference>
<feature type="compositionally biased region" description="Acidic residues" evidence="1">
    <location>
        <begin position="406"/>
        <end position="416"/>
    </location>
</feature>
<dbReference type="PANTHER" id="PTHR10963:SF24">
    <property type="entry name" value="GLYCOSIDASE C21B10.07-RELATED"/>
    <property type="match status" value="1"/>
</dbReference>
<evidence type="ECO:0000256" key="2">
    <source>
        <dbReference type="SAM" id="SignalP"/>
    </source>
</evidence>
<feature type="region of interest" description="Disordered" evidence="1">
    <location>
        <begin position="548"/>
        <end position="625"/>
    </location>
</feature>
<dbReference type="Pfam" id="PF26113">
    <property type="entry name" value="GH16_XgeA"/>
    <property type="match status" value="1"/>
</dbReference>
<feature type="compositionally biased region" description="Low complexity" evidence="1">
    <location>
        <begin position="324"/>
        <end position="405"/>
    </location>
</feature>
<feature type="compositionally biased region" description="Low complexity" evidence="1">
    <location>
        <begin position="586"/>
        <end position="605"/>
    </location>
</feature>
<feature type="region of interest" description="Disordered" evidence="1">
    <location>
        <begin position="321"/>
        <end position="468"/>
    </location>
</feature>
<dbReference type="EMBL" id="MU857719">
    <property type="protein sequence ID" value="KAK4244923.1"/>
    <property type="molecule type" value="Genomic_DNA"/>
</dbReference>
<reference evidence="4" key="2">
    <citation type="submission" date="2023-05" db="EMBL/GenBank/DDBJ databases">
        <authorList>
            <consortium name="Lawrence Berkeley National Laboratory"/>
            <person name="Steindorff A."/>
            <person name="Hensen N."/>
            <person name="Bonometti L."/>
            <person name="Westerberg I."/>
            <person name="Brannstrom I.O."/>
            <person name="Guillou S."/>
            <person name="Cros-Aarteil S."/>
            <person name="Calhoun S."/>
            <person name="Haridas S."/>
            <person name="Kuo A."/>
            <person name="Mondo S."/>
            <person name="Pangilinan J."/>
            <person name="Riley R."/>
            <person name="Labutti K."/>
            <person name="Andreopoulos B."/>
            <person name="Lipzen A."/>
            <person name="Chen C."/>
            <person name="Yanf M."/>
            <person name="Daum C."/>
            <person name="Ng V."/>
            <person name="Clum A."/>
            <person name="Ohm R."/>
            <person name="Martin F."/>
            <person name="Silar P."/>
            <person name="Natvig D."/>
            <person name="Lalanne C."/>
            <person name="Gautier V."/>
            <person name="Ament-Velasquez S.L."/>
            <person name="Kruys A."/>
            <person name="Hutchinson M.I."/>
            <person name="Powell A.J."/>
            <person name="Barry K."/>
            <person name="Miller A.N."/>
            <person name="Grigoriev I.V."/>
            <person name="Debuchy R."/>
            <person name="Gladieux P."/>
            <person name="Thoren M.H."/>
            <person name="Johannesson H."/>
        </authorList>
    </citation>
    <scope>NUCLEOTIDE SEQUENCE</scope>
    <source>
        <strain evidence="4">CBS 359.72</strain>
    </source>
</reference>
<dbReference type="AlphaFoldDB" id="A0AAN7HKH8"/>
<feature type="compositionally biased region" description="Acidic residues" evidence="1">
    <location>
        <begin position="562"/>
        <end position="584"/>
    </location>
</feature>
<evidence type="ECO:0000313" key="5">
    <source>
        <dbReference type="Proteomes" id="UP001303647"/>
    </source>
</evidence>
<sequence>MAPSFLRLGATALACASSTLALETYQLKESYNPSNFFDKFKFFSDPDPNQGFVNYRSEKDATDLGLVQSSKDEVTIKVDATGKEKSGRSSVRLESVQTYNSGLFIADFAHFPKPACGAWPAFWMVGPRWPQDGEVDIYEGWNLNTANKVVLHTDGPLAVGSCTIQQEDFTASMRYNNCWYQAPGQPGNTGCAADEADGTFGSASGGVYATLWDEDSFKVWSWTHDNVPSDVTSGNPDPSKWDKPAFAAGGYSCDVTKAFKDMRMILNINFCGDAAGGLWGETCQSKTGVSQCSKYVQENPEAFKETYWKIRGIDVYQLETVKPSSTSTSSTATSTSTSSTSKSTSASSTSSSSSSSSSSTKSATSTSTTKKSTSAIETSTSEIPTGTATQTATETTTSTSSSESATETETESDCPDDNTTSTTTTPPDVTGTSATATATETETESECSDDISETATAEPTGSFTDVTGTASTTRFTTSTISKTVTSTITSCSSTVTDCPARTVTTVIVIGTTVCPITEAEPTETATVIPTPGGPIEGGDTTLRTLTTISKTTTVFIPRPTDDSEGGDEGDDDNNEDDEDSDDETNPSFVPSFVPSPSSTSVIVSSEEPEQAQPTDTGPDVPPVEIVTTANPSATATATTGSGLPPVVTAGAGKVGAGSAMLMGVGAVVALVNM</sequence>
<proteinExistence type="predicted"/>
<dbReference type="SUPFAM" id="SSF49899">
    <property type="entry name" value="Concanavalin A-like lectins/glucanases"/>
    <property type="match status" value="1"/>
</dbReference>
<organism evidence="4 5">
    <name type="scientific">Corynascus novoguineensis</name>
    <dbReference type="NCBI Taxonomy" id="1126955"/>
    <lineage>
        <taxon>Eukaryota</taxon>
        <taxon>Fungi</taxon>
        <taxon>Dikarya</taxon>
        <taxon>Ascomycota</taxon>
        <taxon>Pezizomycotina</taxon>
        <taxon>Sordariomycetes</taxon>
        <taxon>Sordariomycetidae</taxon>
        <taxon>Sordariales</taxon>
        <taxon>Chaetomiaceae</taxon>
        <taxon>Corynascus</taxon>
    </lineage>
</organism>
<evidence type="ECO:0000313" key="4">
    <source>
        <dbReference type="EMBL" id="KAK4244923.1"/>
    </source>
</evidence>
<keyword evidence="2" id="KW-0732">Signal</keyword>
<protein>
    <submittedName>
        <fullName evidence="4">Glycoside hydrolase</fullName>
    </submittedName>
</protein>
<evidence type="ECO:0000259" key="3">
    <source>
        <dbReference type="PROSITE" id="PS51762"/>
    </source>
</evidence>
<feature type="compositionally biased region" description="Polar residues" evidence="1">
    <location>
        <begin position="453"/>
        <end position="466"/>
    </location>
</feature>
<feature type="chain" id="PRO_5042911655" evidence="2">
    <location>
        <begin position="22"/>
        <end position="673"/>
    </location>
</feature>
<dbReference type="InterPro" id="IPR013320">
    <property type="entry name" value="ConA-like_dom_sf"/>
</dbReference>
<feature type="domain" description="GH16" evidence="3">
    <location>
        <begin position="18"/>
        <end position="321"/>
    </location>
</feature>
<dbReference type="CDD" id="cd02181">
    <property type="entry name" value="GH16_fungal_Lam16A_glucanase"/>
    <property type="match status" value="1"/>
</dbReference>
<feature type="compositionally biased region" description="Low complexity" evidence="1">
    <location>
        <begin position="417"/>
        <end position="440"/>
    </location>
</feature>
<comment type="caution">
    <text evidence="4">The sequence shown here is derived from an EMBL/GenBank/DDBJ whole genome shotgun (WGS) entry which is preliminary data.</text>
</comment>
<keyword evidence="4" id="KW-0378">Hydrolase</keyword>
<dbReference type="PROSITE" id="PS51762">
    <property type="entry name" value="GH16_2"/>
    <property type="match status" value="1"/>
</dbReference>
<gene>
    <name evidence="4" type="ORF">C7999DRAFT_34742</name>
</gene>
<dbReference type="InterPro" id="IPR000757">
    <property type="entry name" value="Beta-glucanase-like"/>
</dbReference>
<dbReference type="PANTHER" id="PTHR10963">
    <property type="entry name" value="GLYCOSYL HYDROLASE-RELATED"/>
    <property type="match status" value="1"/>
</dbReference>
<evidence type="ECO:0000256" key="1">
    <source>
        <dbReference type="SAM" id="MobiDB-lite"/>
    </source>
</evidence>
<feature type="signal peptide" evidence="2">
    <location>
        <begin position="1"/>
        <end position="21"/>
    </location>
</feature>
<dbReference type="Gene3D" id="2.60.120.200">
    <property type="match status" value="1"/>
</dbReference>
<dbReference type="InterPro" id="IPR050546">
    <property type="entry name" value="Glycosyl_Hydrlase_16"/>
</dbReference>
<accession>A0AAN7HKH8</accession>
<name>A0AAN7HKH8_9PEZI</name>
<feature type="compositionally biased region" description="Acidic residues" evidence="1">
    <location>
        <begin position="441"/>
        <end position="452"/>
    </location>
</feature>
<dbReference type="GO" id="GO:0004553">
    <property type="term" value="F:hydrolase activity, hydrolyzing O-glycosyl compounds"/>
    <property type="evidence" value="ECO:0007669"/>
    <property type="project" value="InterPro"/>
</dbReference>